<protein>
    <recommendedName>
        <fullName evidence="4">Acetyltransferase (GNAT) domain-containing protein</fullName>
    </recommendedName>
</protein>
<organism evidence="2 3">
    <name type="scientific">Anaerovirgula multivorans</name>
    <dbReference type="NCBI Taxonomy" id="312168"/>
    <lineage>
        <taxon>Bacteria</taxon>
        <taxon>Bacillati</taxon>
        <taxon>Bacillota</taxon>
        <taxon>Clostridia</taxon>
        <taxon>Peptostreptococcales</taxon>
        <taxon>Natronincolaceae</taxon>
        <taxon>Anaerovirgula</taxon>
    </lineage>
</organism>
<sequence>MNIRKATLEDIDILIKLRIDYLLADRHPSGFQVTGQPTSSNKALSTGA</sequence>
<accession>A0A239BBS5</accession>
<gene>
    <name evidence="2" type="ORF">SAMN05446037_1003165</name>
</gene>
<dbReference type="EMBL" id="FZOJ01000003">
    <property type="protein sequence ID" value="SNS05455.1"/>
    <property type="molecule type" value="Genomic_DNA"/>
</dbReference>
<evidence type="ECO:0008006" key="4">
    <source>
        <dbReference type="Google" id="ProtNLM"/>
    </source>
</evidence>
<dbReference type="AlphaFoldDB" id="A0A239BBS5"/>
<reference evidence="2 3" key="1">
    <citation type="submission" date="2017-06" db="EMBL/GenBank/DDBJ databases">
        <authorList>
            <person name="Kim H.J."/>
            <person name="Triplett B.A."/>
        </authorList>
    </citation>
    <scope>NUCLEOTIDE SEQUENCE [LARGE SCALE GENOMIC DNA]</scope>
    <source>
        <strain evidence="2 3">SCA</strain>
    </source>
</reference>
<proteinExistence type="predicted"/>
<feature type="region of interest" description="Disordered" evidence="1">
    <location>
        <begin position="29"/>
        <end position="48"/>
    </location>
</feature>
<evidence type="ECO:0000313" key="3">
    <source>
        <dbReference type="Proteomes" id="UP000198304"/>
    </source>
</evidence>
<dbReference type="RefSeq" id="WP_176431193.1">
    <property type="nucleotide sequence ID" value="NZ_FZOJ01000003.1"/>
</dbReference>
<feature type="compositionally biased region" description="Polar residues" evidence="1">
    <location>
        <begin position="31"/>
        <end position="48"/>
    </location>
</feature>
<evidence type="ECO:0000313" key="2">
    <source>
        <dbReference type="EMBL" id="SNS05455.1"/>
    </source>
</evidence>
<name>A0A239BBS5_9FIRM</name>
<keyword evidence="3" id="KW-1185">Reference proteome</keyword>
<evidence type="ECO:0000256" key="1">
    <source>
        <dbReference type="SAM" id="MobiDB-lite"/>
    </source>
</evidence>
<dbReference type="Proteomes" id="UP000198304">
    <property type="component" value="Unassembled WGS sequence"/>
</dbReference>